<keyword evidence="4" id="KW-1185">Reference proteome</keyword>
<accession>A0ABW3RL80</accession>
<reference evidence="4" key="1">
    <citation type="journal article" date="2019" name="Int. J. Syst. Evol. Microbiol.">
        <title>The Global Catalogue of Microorganisms (GCM) 10K type strain sequencing project: providing services to taxonomists for standard genome sequencing and annotation.</title>
        <authorList>
            <consortium name="The Broad Institute Genomics Platform"/>
            <consortium name="The Broad Institute Genome Sequencing Center for Infectious Disease"/>
            <person name="Wu L."/>
            <person name="Ma J."/>
        </authorList>
    </citation>
    <scope>NUCLEOTIDE SEQUENCE [LARGE SCALE GENOMIC DNA]</scope>
    <source>
        <strain evidence="4">CCUG 52468</strain>
    </source>
</reference>
<dbReference type="RefSeq" id="WP_380896323.1">
    <property type="nucleotide sequence ID" value="NZ_JBHTKY010000013.1"/>
</dbReference>
<evidence type="ECO:0000256" key="2">
    <source>
        <dbReference type="SAM" id="Phobius"/>
    </source>
</evidence>
<evidence type="ECO:0000313" key="3">
    <source>
        <dbReference type="EMBL" id="MFD1165983.1"/>
    </source>
</evidence>
<proteinExistence type="predicted"/>
<organism evidence="3 4">
    <name type="scientific">Sphingobacterium daejeonense</name>
    <dbReference type="NCBI Taxonomy" id="371142"/>
    <lineage>
        <taxon>Bacteria</taxon>
        <taxon>Pseudomonadati</taxon>
        <taxon>Bacteroidota</taxon>
        <taxon>Sphingobacteriia</taxon>
        <taxon>Sphingobacteriales</taxon>
        <taxon>Sphingobacteriaceae</taxon>
        <taxon>Sphingobacterium</taxon>
    </lineage>
</organism>
<feature type="transmembrane region" description="Helical" evidence="2">
    <location>
        <begin position="40"/>
        <end position="61"/>
    </location>
</feature>
<keyword evidence="2" id="KW-0812">Transmembrane</keyword>
<keyword evidence="2" id="KW-1133">Transmembrane helix</keyword>
<protein>
    <submittedName>
        <fullName evidence="3">Uncharacterized protein</fullName>
    </submittedName>
</protein>
<comment type="caution">
    <text evidence="3">The sequence shown here is derived from an EMBL/GenBank/DDBJ whole genome shotgun (WGS) entry which is preliminary data.</text>
</comment>
<name>A0ABW3RL80_9SPHI</name>
<keyword evidence="2" id="KW-0472">Membrane</keyword>
<gene>
    <name evidence="3" type="ORF">ACFQ2C_10235</name>
</gene>
<dbReference type="Proteomes" id="UP001597205">
    <property type="component" value="Unassembled WGS sequence"/>
</dbReference>
<evidence type="ECO:0000313" key="4">
    <source>
        <dbReference type="Proteomes" id="UP001597205"/>
    </source>
</evidence>
<feature type="region of interest" description="Disordered" evidence="1">
    <location>
        <begin position="1"/>
        <end position="24"/>
    </location>
</feature>
<sequence>MQEKEDEQGNKINNAEDVDPTKVPETVIKEKDDEPAAINIPRVIIIAIIIMAIFYMIYEFVLKGQS</sequence>
<dbReference type="EMBL" id="JBHTKY010000013">
    <property type="protein sequence ID" value="MFD1165983.1"/>
    <property type="molecule type" value="Genomic_DNA"/>
</dbReference>
<evidence type="ECO:0000256" key="1">
    <source>
        <dbReference type="SAM" id="MobiDB-lite"/>
    </source>
</evidence>